<feature type="region of interest" description="Disordered" evidence="1">
    <location>
        <begin position="40"/>
        <end position="139"/>
    </location>
</feature>
<evidence type="ECO:0000313" key="4">
    <source>
        <dbReference type="Proteomes" id="UP000053617"/>
    </source>
</evidence>
<feature type="chain" id="PRO_5002260814" evidence="2">
    <location>
        <begin position="20"/>
        <end position="175"/>
    </location>
</feature>
<keyword evidence="4" id="KW-1185">Reference proteome</keyword>
<organism evidence="3 4">
    <name type="scientific">Rhinocladiella mackenziei CBS 650.93</name>
    <dbReference type="NCBI Taxonomy" id="1442369"/>
    <lineage>
        <taxon>Eukaryota</taxon>
        <taxon>Fungi</taxon>
        <taxon>Dikarya</taxon>
        <taxon>Ascomycota</taxon>
        <taxon>Pezizomycotina</taxon>
        <taxon>Eurotiomycetes</taxon>
        <taxon>Chaetothyriomycetidae</taxon>
        <taxon>Chaetothyriales</taxon>
        <taxon>Herpotrichiellaceae</taxon>
        <taxon>Rhinocladiella</taxon>
    </lineage>
</organism>
<feature type="signal peptide" evidence="2">
    <location>
        <begin position="1"/>
        <end position="19"/>
    </location>
</feature>
<evidence type="ECO:0000313" key="3">
    <source>
        <dbReference type="EMBL" id="KIX07009.1"/>
    </source>
</evidence>
<dbReference type="HOGENOM" id="CLU_1533404_0_0_1"/>
<accession>A0A0D2IMN6</accession>
<dbReference type="AlphaFoldDB" id="A0A0D2IMN6"/>
<evidence type="ECO:0000256" key="1">
    <source>
        <dbReference type="SAM" id="MobiDB-lite"/>
    </source>
</evidence>
<protein>
    <submittedName>
        <fullName evidence="3">Uncharacterized protein</fullName>
    </submittedName>
</protein>
<evidence type="ECO:0000256" key="2">
    <source>
        <dbReference type="SAM" id="SignalP"/>
    </source>
</evidence>
<reference evidence="3 4" key="1">
    <citation type="submission" date="2015-01" db="EMBL/GenBank/DDBJ databases">
        <title>The Genome Sequence of Rhinocladiella mackenzie CBS 650.93.</title>
        <authorList>
            <consortium name="The Broad Institute Genomics Platform"/>
            <person name="Cuomo C."/>
            <person name="de Hoog S."/>
            <person name="Gorbushina A."/>
            <person name="Stielow B."/>
            <person name="Teixiera M."/>
            <person name="Abouelleil A."/>
            <person name="Chapman S.B."/>
            <person name="Priest M."/>
            <person name="Young S.K."/>
            <person name="Wortman J."/>
            <person name="Nusbaum C."/>
            <person name="Birren B."/>
        </authorList>
    </citation>
    <scope>NUCLEOTIDE SEQUENCE [LARGE SCALE GENOMIC DNA]</scope>
    <source>
        <strain evidence="3 4">CBS 650.93</strain>
    </source>
</reference>
<feature type="compositionally biased region" description="Basic and acidic residues" evidence="1">
    <location>
        <begin position="99"/>
        <end position="121"/>
    </location>
</feature>
<name>A0A0D2IMN6_9EURO</name>
<dbReference type="Proteomes" id="UP000053617">
    <property type="component" value="Unassembled WGS sequence"/>
</dbReference>
<dbReference type="GeneID" id="25293056"/>
<proteinExistence type="predicted"/>
<gene>
    <name evidence="3" type="ORF">Z518_04985</name>
</gene>
<dbReference type="EMBL" id="KN847477">
    <property type="protein sequence ID" value="KIX07009.1"/>
    <property type="molecule type" value="Genomic_DNA"/>
</dbReference>
<dbReference type="VEuPathDB" id="FungiDB:Z518_04985"/>
<keyword evidence="2" id="KW-0732">Signal</keyword>
<dbReference type="RefSeq" id="XP_013274145.1">
    <property type="nucleotide sequence ID" value="XM_013418691.1"/>
</dbReference>
<feature type="region of interest" description="Disordered" evidence="1">
    <location>
        <begin position="156"/>
        <end position="175"/>
    </location>
</feature>
<sequence>MKISAASLLLFATVIGAAAIPAKRASDDVSVDMNDNCVTTWGSFCKRDPEPEPAPEPVAEPEPDDVYSSKAVSGMSCKRDPEPEPAPEPDDVYSCKAVSDSHRSGYKHHDGRGWEQKREPSRPNSDPNEEAGEVNSIRGDAPFLIRFIGSFRQNSNARVSELLVDDNGESLINQP</sequence>